<keyword evidence="2" id="KW-0812">Transmembrane</keyword>
<evidence type="ECO:0000256" key="2">
    <source>
        <dbReference type="SAM" id="Phobius"/>
    </source>
</evidence>
<organism evidence="3 4">
    <name type="scientific">Roridomyces roridus</name>
    <dbReference type="NCBI Taxonomy" id="1738132"/>
    <lineage>
        <taxon>Eukaryota</taxon>
        <taxon>Fungi</taxon>
        <taxon>Dikarya</taxon>
        <taxon>Basidiomycota</taxon>
        <taxon>Agaricomycotina</taxon>
        <taxon>Agaricomycetes</taxon>
        <taxon>Agaricomycetidae</taxon>
        <taxon>Agaricales</taxon>
        <taxon>Marasmiineae</taxon>
        <taxon>Mycenaceae</taxon>
        <taxon>Roridomyces</taxon>
    </lineage>
</organism>
<sequence>MAMANSSVDRHDSDKDASACTPTPRSRLTILLREFTTVVSAATLCVLVLLSLTRRCLAHHEASTSTSTTSDCISNAPPLALCRVILALGAITLLDVVKVTSVCGVLAFAGAELLRWLQPGVGSGLKSEEEADIRDLEEGLLGGRRGFADRKDLLLET</sequence>
<evidence type="ECO:0000313" key="3">
    <source>
        <dbReference type="EMBL" id="KAJ7628997.1"/>
    </source>
</evidence>
<dbReference type="AlphaFoldDB" id="A0AAD7BS46"/>
<evidence type="ECO:0000313" key="4">
    <source>
        <dbReference type="Proteomes" id="UP001221142"/>
    </source>
</evidence>
<feature type="transmembrane region" description="Helical" evidence="2">
    <location>
        <begin position="35"/>
        <end position="53"/>
    </location>
</feature>
<keyword evidence="2" id="KW-0472">Membrane</keyword>
<accession>A0AAD7BS46</accession>
<feature type="compositionally biased region" description="Basic and acidic residues" evidence="1">
    <location>
        <begin position="8"/>
        <end position="17"/>
    </location>
</feature>
<keyword evidence="2" id="KW-1133">Transmembrane helix</keyword>
<proteinExistence type="predicted"/>
<feature type="region of interest" description="Disordered" evidence="1">
    <location>
        <begin position="1"/>
        <end position="22"/>
    </location>
</feature>
<dbReference type="EMBL" id="JARKIF010000010">
    <property type="protein sequence ID" value="KAJ7628997.1"/>
    <property type="molecule type" value="Genomic_DNA"/>
</dbReference>
<dbReference type="Proteomes" id="UP001221142">
    <property type="component" value="Unassembled WGS sequence"/>
</dbReference>
<protein>
    <submittedName>
        <fullName evidence="3">Uncharacterized protein</fullName>
    </submittedName>
</protein>
<keyword evidence="4" id="KW-1185">Reference proteome</keyword>
<gene>
    <name evidence="3" type="ORF">FB45DRAFT_919733</name>
</gene>
<evidence type="ECO:0000256" key="1">
    <source>
        <dbReference type="SAM" id="MobiDB-lite"/>
    </source>
</evidence>
<reference evidence="3" key="1">
    <citation type="submission" date="2023-03" db="EMBL/GenBank/DDBJ databases">
        <title>Massive genome expansion in bonnet fungi (Mycena s.s.) driven by repeated elements and novel gene families across ecological guilds.</title>
        <authorList>
            <consortium name="Lawrence Berkeley National Laboratory"/>
            <person name="Harder C.B."/>
            <person name="Miyauchi S."/>
            <person name="Viragh M."/>
            <person name="Kuo A."/>
            <person name="Thoen E."/>
            <person name="Andreopoulos B."/>
            <person name="Lu D."/>
            <person name="Skrede I."/>
            <person name="Drula E."/>
            <person name="Henrissat B."/>
            <person name="Morin E."/>
            <person name="Kohler A."/>
            <person name="Barry K."/>
            <person name="LaButti K."/>
            <person name="Morin E."/>
            <person name="Salamov A."/>
            <person name="Lipzen A."/>
            <person name="Mereny Z."/>
            <person name="Hegedus B."/>
            <person name="Baldrian P."/>
            <person name="Stursova M."/>
            <person name="Weitz H."/>
            <person name="Taylor A."/>
            <person name="Grigoriev I.V."/>
            <person name="Nagy L.G."/>
            <person name="Martin F."/>
            <person name="Kauserud H."/>
        </authorList>
    </citation>
    <scope>NUCLEOTIDE SEQUENCE</scope>
    <source>
        <strain evidence="3">9284</strain>
    </source>
</reference>
<name>A0AAD7BS46_9AGAR</name>
<comment type="caution">
    <text evidence="3">The sequence shown here is derived from an EMBL/GenBank/DDBJ whole genome shotgun (WGS) entry which is preliminary data.</text>
</comment>